<dbReference type="GO" id="GO:0006412">
    <property type="term" value="P:translation"/>
    <property type="evidence" value="ECO:0007669"/>
    <property type="project" value="UniProtKB-UniRule"/>
</dbReference>
<dbReference type="Gene3D" id="2.40.50.140">
    <property type="entry name" value="Nucleic acid-binding proteins"/>
    <property type="match status" value="1"/>
</dbReference>
<accession>A0A2M6P0A4</accession>
<organism evidence="7 8">
    <name type="scientific">Candidatus Magasanikbacteria bacterium CG10_big_fil_rev_8_21_14_0_10_38_6</name>
    <dbReference type="NCBI Taxonomy" id="1974647"/>
    <lineage>
        <taxon>Bacteria</taxon>
        <taxon>Candidatus Magasanikiibacteriota</taxon>
    </lineage>
</organism>
<dbReference type="AlphaFoldDB" id="A0A2M6P0A4"/>
<sequence length="83" mass="9719">MPKVQRKFQGIVVSTAENKTVHVQVETIKMHPKYSKQYKTHKKYAVHDETNQAALGDVVEMQECRPLSKTKRWRLIRIVKKTA</sequence>
<evidence type="ECO:0000256" key="1">
    <source>
        <dbReference type="ARBA" id="ARBA00010254"/>
    </source>
</evidence>
<evidence type="ECO:0000256" key="5">
    <source>
        <dbReference type="ARBA" id="ARBA00023274"/>
    </source>
</evidence>
<comment type="similarity">
    <text evidence="1 6">Belongs to the universal ribosomal protein uS17 family.</text>
</comment>
<comment type="function">
    <text evidence="6">One of the primary rRNA binding proteins, it binds specifically to the 5'-end of 16S ribosomal RNA.</text>
</comment>
<dbReference type="GO" id="GO:0022627">
    <property type="term" value="C:cytosolic small ribosomal subunit"/>
    <property type="evidence" value="ECO:0007669"/>
    <property type="project" value="UniProtKB-UniRule"/>
</dbReference>
<dbReference type="InterPro" id="IPR000266">
    <property type="entry name" value="Ribosomal_uS17"/>
</dbReference>
<evidence type="ECO:0000313" key="8">
    <source>
        <dbReference type="Proteomes" id="UP000228528"/>
    </source>
</evidence>
<dbReference type="Pfam" id="PF00366">
    <property type="entry name" value="Ribosomal_S17"/>
    <property type="match status" value="1"/>
</dbReference>
<evidence type="ECO:0000256" key="2">
    <source>
        <dbReference type="ARBA" id="ARBA00022730"/>
    </source>
</evidence>
<dbReference type="CDD" id="cd00364">
    <property type="entry name" value="Ribosomal_uS17"/>
    <property type="match status" value="1"/>
</dbReference>
<dbReference type="HAMAP" id="MF_01345_B">
    <property type="entry name" value="Ribosomal_uS17_B"/>
    <property type="match status" value="1"/>
</dbReference>
<evidence type="ECO:0000256" key="6">
    <source>
        <dbReference type="HAMAP-Rule" id="MF_01345"/>
    </source>
</evidence>
<keyword evidence="3 6" id="KW-0694">RNA-binding</keyword>
<keyword evidence="2 6" id="KW-0699">rRNA-binding</keyword>
<keyword evidence="5 6" id="KW-0687">Ribonucleoprotein</keyword>
<dbReference type="PANTHER" id="PTHR10744:SF1">
    <property type="entry name" value="SMALL RIBOSOMAL SUBUNIT PROTEIN US17M"/>
    <property type="match status" value="1"/>
</dbReference>
<comment type="caution">
    <text evidence="7">The sequence shown here is derived from an EMBL/GenBank/DDBJ whole genome shotgun (WGS) entry which is preliminary data.</text>
</comment>
<dbReference type="NCBIfam" id="NF004123">
    <property type="entry name" value="PRK05610.1"/>
    <property type="match status" value="1"/>
</dbReference>
<proteinExistence type="inferred from homology"/>
<dbReference type="GO" id="GO:0003735">
    <property type="term" value="F:structural constituent of ribosome"/>
    <property type="evidence" value="ECO:0007669"/>
    <property type="project" value="UniProtKB-UniRule"/>
</dbReference>
<protein>
    <recommendedName>
        <fullName evidence="6">Small ribosomal subunit protein uS17</fullName>
    </recommendedName>
</protein>
<dbReference type="InterPro" id="IPR012340">
    <property type="entry name" value="NA-bd_OB-fold"/>
</dbReference>
<evidence type="ECO:0000313" key="7">
    <source>
        <dbReference type="EMBL" id="PIR77131.1"/>
    </source>
</evidence>
<dbReference type="GO" id="GO:0019843">
    <property type="term" value="F:rRNA binding"/>
    <property type="evidence" value="ECO:0007669"/>
    <property type="project" value="UniProtKB-UniRule"/>
</dbReference>
<evidence type="ECO:0000256" key="3">
    <source>
        <dbReference type="ARBA" id="ARBA00022884"/>
    </source>
</evidence>
<dbReference type="PRINTS" id="PR00973">
    <property type="entry name" value="RIBOSOMALS17"/>
</dbReference>
<evidence type="ECO:0000256" key="4">
    <source>
        <dbReference type="ARBA" id="ARBA00022980"/>
    </source>
</evidence>
<dbReference type="InterPro" id="IPR019984">
    <property type="entry name" value="Ribosomal_uS17_bact/chlr"/>
</dbReference>
<keyword evidence="4 6" id="KW-0689">Ribosomal protein</keyword>
<dbReference type="Proteomes" id="UP000228528">
    <property type="component" value="Unassembled WGS sequence"/>
</dbReference>
<reference evidence="8" key="1">
    <citation type="submission" date="2017-09" db="EMBL/GenBank/DDBJ databases">
        <title>Depth-based differentiation of microbial function through sediment-hosted aquifers and enrichment of novel symbionts in the deep terrestrial subsurface.</title>
        <authorList>
            <person name="Probst A.J."/>
            <person name="Ladd B."/>
            <person name="Jarett J.K."/>
            <person name="Geller-Mcgrath D.E."/>
            <person name="Sieber C.M.K."/>
            <person name="Emerson J.B."/>
            <person name="Anantharaman K."/>
            <person name="Thomas B.C."/>
            <person name="Malmstrom R."/>
            <person name="Stieglmeier M."/>
            <person name="Klingl A."/>
            <person name="Woyke T."/>
            <person name="Ryan C.M."/>
            <person name="Banfield J.F."/>
        </authorList>
    </citation>
    <scope>NUCLEOTIDE SEQUENCE [LARGE SCALE GENOMIC DNA]</scope>
</reference>
<dbReference type="NCBIfam" id="TIGR03635">
    <property type="entry name" value="uS17_bact"/>
    <property type="match status" value="1"/>
</dbReference>
<dbReference type="PANTHER" id="PTHR10744">
    <property type="entry name" value="40S RIBOSOMAL PROTEIN S11 FAMILY MEMBER"/>
    <property type="match status" value="1"/>
</dbReference>
<comment type="subunit">
    <text evidence="6">Part of the 30S ribosomal subunit.</text>
</comment>
<dbReference type="EMBL" id="PFBW01000183">
    <property type="protein sequence ID" value="PIR77131.1"/>
    <property type="molecule type" value="Genomic_DNA"/>
</dbReference>
<dbReference type="SUPFAM" id="SSF50249">
    <property type="entry name" value="Nucleic acid-binding proteins"/>
    <property type="match status" value="1"/>
</dbReference>
<name>A0A2M6P0A4_9BACT</name>
<gene>
    <name evidence="6 7" type="primary">rpsQ</name>
    <name evidence="7" type="ORF">COU30_04170</name>
</gene>